<dbReference type="InterPro" id="IPR008972">
    <property type="entry name" value="Cupredoxin"/>
</dbReference>
<dbReference type="Gene3D" id="2.60.40.420">
    <property type="entry name" value="Cupredoxins - blue copper proteins"/>
    <property type="match status" value="1"/>
</dbReference>
<gene>
    <name evidence="3" type="ORF">V6N12_006711</name>
</gene>
<evidence type="ECO:0000313" key="3">
    <source>
        <dbReference type="EMBL" id="KAK8568150.1"/>
    </source>
</evidence>
<organism evidence="3 4">
    <name type="scientific">Hibiscus sabdariffa</name>
    <name type="common">roselle</name>
    <dbReference type="NCBI Taxonomy" id="183260"/>
    <lineage>
        <taxon>Eukaryota</taxon>
        <taxon>Viridiplantae</taxon>
        <taxon>Streptophyta</taxon>
        <taxon>Embryophyta</taxon>
        <taxon>Tracheophyta</taxon>
        <taxon>Spermatophyta</taxon>
        <taxon>Magnoliopsida</taxon>
        <taxon>eudicotyledons</taxon>
        <taxon>Gunneridae</taxon>
        <taxon>Pentapetalae</taxon>
        <taxon>rosids</taxon>
        <taxon>malvids</taxon>
        <taxon>Malvales</taxon>
        <taxon>Malvaceae</taxon>
        <taxon>Malvoideae</taxon>
        <taxon>Hibiscus</taxon>
    </lineage>
</organism>
<evidence type="ECO:0000259" key="2">
    <source>
        <dbReference type="PROSITE" id="PS51485"/>
    </source>
</evidence>
<dbReference type="PANTHER" id="PTHR34052:SF1">
    <property type="entry name" value="OS06G0216700 PROTEIN"/>
    <property type="match status" value="1"/>
</dbReference>
<evidence type="ECO:0000256" key="1">
    <source>
        <dbReference type="SAM" id="SignalP"/>
    </source>
</evidence>
<protein>
    <recommendedName>
        <fullName evidence="2">Phytocyanin domain-containing protein</fullName>
    </recommendedName>
</protein>
<name>A0ABR2EZN2_9ROSI</name>
<dbReference type="PROSITE" id="PS51485">
    <property type="entry name" value="PHYTOCYANIN"/>
    <property type="match status" value="1"/>
</dbReference>
<feature type="domain" description="Phytocyanin" evidence="2">
    <location>
        <begin position="65"/>
        <end position="190"/>
    </location>
</feature>
<evidence type="ECO:0000313" key="4">
    <source>
        <dbReference type="Proteomes" id="UP001472677"/>
    </source>
</evidence>
<sequence length="204" mass="23347">MGFTFAYRLMLVVAAASMLGVNQANKDWGWGSSKSNYTGRGWGWGWGWNSTNNHPMNETESEGPQKINVGGAENWHFGFNYTDWAFQNAPFYFNDTLVFKYDPPSNGTFPHSVYLFPDRWSYLNCNLKRAKMIANATQGGGDGFEFVLNKWRPFYFACGEHDGIHLLEEEDEEELCPEDFDQCLNPYFVVKEDEGTDSDFATNE</sequence>
<proteinExistence type="predicted"/>
<dbReference type="Proteomes" id="UP001472677">
    <property type="component" value="Unassembled WGS sequence"/>
</dbReference>
<feature type="chain" id="PRO_5046505378" description="Phytocyanin domain-containing protein" evidence="1">
    <location>
        <begin position="25"/>
        <end position="204"/>
    </location>
</feature>
<dbReference type="SUPFAM" id="SSF49503">
    <property type="entry name" value="Cupredoxins"/>
    <property type="match status" value="1"/>
</dbReference>
<dbReference type="InterPro" id="IPR003245">
    <property type="entry name" value="Phytocyanin_dom"/>
</dbReference>
<keyword evidence="4" id="KW-1185">Reference proteome</keyword>
<keyword evidence="1" id="KW-0732">Signal</keyword>
<dbReference type="EMBL" id="JBBPBM010000009">
    <property type="protein sequence ID" value="KAK8568150.1"/>
    <property type="molecule type" value="Genomic_DNA"/>
</dbReference>
<accession>A0ABR2EZN2</accession>
<dbReference type="PANTHER" id="PTHR34052">
    <property type="entry name" value="GLYCINE-RICH PROTEIN-LIKE"/>
    <property type="match status" value="1"/>
</dbReference>
<feature type="signal peptide" evidence="1">
    <location>
        <begin position="1"/>
        <end position="24"/>
    </location>
</feature>
<reference evidence="3 4" key="1">
    <citation type="journal article" date="2024" name="G3 (Bethesda)">
        <title>Genome assembly of Hibiscus sabdariffa L. provides insights into metabolisms of medicinal natural products.</title>
        <authorList>
            <person name="Kim T."/>
        </authorList>
    </citation>
    <scope>NUCLEOTIDE SEQUENCE [LARGE SCALE GENOMIC DNA]</scope>
    <source>
        <strain evidence="3">TK-2024</strain>
        <tissue evidence="3">Old leaves</tissue>
    </source>
</reference>
<comment type="caution">
    <text evidence="3">The sequence shown here is derived from an EMBL/GenBank/DDBJ whole genome shotgun (WGS) entry which is preliminary data.</text>
</comment>